<dbReference type="AlphaFoldDB" id="A0A3S0KNM3"/>
<accession>A0A3S0KNM3</accession>
<comment type="caution">
    <text evidence="2">The sequence shown here is derived from an EMBL/GenBank/DDBJ whole genome shotgun (WGS) entry which is preliminary data.</text>
</comment>
<sequence length="64" mass="6966">MTKDQNHPAQQNPSPEGGDKDTNSLHDIKGVQQQDMLDKGEEVDQKPESVKGTDVGHNGSPQSR</sequence>
<evidence type="ECO:0000256" key="1">
    <source>
        <dbReference type="SAM" id="MobiDB-lite"/>
    </source>
</evidence>
<evidence type="ECO:0000313" key="3">
    <source>
        <dbReference type="Proteomes" id="UP000277766"/>
    </source>
</evidence>
<feature type="region of interest" description="Disordered" evidence="1">
    <location>
        <begin position="1"/>
        <end position="64"/>
    </location>
</feature>
<keyword evidence="3" id="KW-1185">Reference proteome</keyword>
<organism evidence="2 3">
    <name type="scientific">Deinococcus radiophilus</name>
    <dbReference type="NCBI Taxonomy" id="32062"/>
    <lineage>
        <taxon>Bacteria</taxon>
        <taxon>Thermotogati</taxon>
        <taxon>Deinococcota</taxon>
        <taxon>Deinococci</taxon>
        <taxon>Deinococcales</taxon>
        <taxon>Deinococcaceae</taxon>
        <taxon>Deinococcus</taxon>
    </lineage>
</organism>
<dbReference type="EMBL" id="RXPE01000001">
    <property type="protein sequence ID" value="RTR30878.1"/>
    <property type="molecule type" value="Genomic_DNA"/>
</dbReference>
<dbReference type="RefSeq" id="WP_126350906.1">
    <property type="nucleotide sequence ID" value="NZ_CP086380.1"/>
</dbReference>
<evidence type="ECO:0000313" key="2">
    <source>
        <dbReference type="EMBL" id="RTR30878.1"/>
    </source>
</evidence>
<gene>
    <name evidence="2" type="ORF">EJ104_01095</name>
</gene>
<name>A0A3S0KNM3_9DEIO</name>
<dbReference type="OrthoDB" id="71903at2"/>
<feature type="compositionally biased region" description="Basic and acidic residues" evidence="1">
    <location>
        <begin position="17"/>
        <end position="29"/>
    </location>
</feature>
<protein>
    <submittedName>
        <fullName evidence="2">Uncharacterized protein</fullName>
    </submittedName>
</protein>
<proteinExistence type="predicted"/>
<reference evidence="2 3" key="1">
    <citation type="submission" date="2018-12" db="EMBL/GenBank/DDBJ databases">
        <title>Deinococcus radiophilus ATCC 27603 genome sequencing and assembly.</title>
        <authorList>
            <person name="Maclea K.S."/>
            <person name="Maynard C.R."/>
        </authorList>
    </citation>
    <scope>NUCLEOTIDE SEQUENCE [LARGE SCALE GENOMIC DNA]</scope>
    <source>
        <strain evidence="2 3">ATCC 27603</strain>
    </source>
</reference>
<dbReference type="Proteomes" id="UP000277766">
    <property type="component" value="Unassembled WGS sequence"/>
</dbReference>
<feature type="compositionally biased region" description="Basic and acidic residues" evidence="1">
    <location>
        <begin position="36"/>
        <end position="51"/>
    </location>
</feature>